<dbReference type="Gene3D" id="2.40.10.10">
    <property type="entry name" value="Trypsin-like serine proteases"/>
    <property type="match status" value="2"/>
</dbReference>
<dbReference type="InterPro" id="IPR002182">
    <property type="entry name" value="NB-ARC"/>
</dbReference>
<dbReference type="SUPFAM" id="SSF52540">
    <property type="entry name" value="P-loop containing nucleoside triphosphate hydrolases"/>
    <property type="match status" value="1"/>
</dbReference>
<dbReference type="Gene3D" id="1.25.40.370">
    <property type="match status" value="1"/>
</dbReference>
<reference evidence="6" key="2">
    <citation type="journal article" date="2022" name="Microbiol. Resour. Announc.">
        <title>Metagenome Sequencing to Explore Phylogenomics of Terrestrial Cyanobacteria.</title>
        <authorList>
            <person name="Ward R.D."/>
            <person name="Stajich J.E."/>
            <person name="Johansen J.R."/>
            <person name="Huntemann M."/>
            <person name="Clum A."/>
            <person name="Foster B."/>
            <person name="Foster B."/>
            <person name="Roux S."/>
            <person name="Palaniappan K."/>
            <person name="Varghese N."/>
            <person name="Mukherjee S."/>
            <person name="Reddy T.B.K."/>
            <person name="Daum C."/>
            <person name="Copeland A."/>
            <person name="Chen I.A."/>
            <person name="Ivanova N.N."/>
            <person name="Kyrpides N.C."/>
            <person name="Shapiro N."/>
            <person name="Eloe-Fadrosh E.A."/>
            <person name="Pietrasiak N."/>
        </authorList>
    </citation>
    <scope>NUCLEOTIDE SEQUENCE</scope>
    <source>
        <strain evidence="6">GSE-TBD4-15B</strain>
    </source>
</reference>
<dbReference type="InterPro" id="IPR027417">
    <property type="entry name" value="P-loop_NTPase"/>
</dbReference>
<evidence type="ECO:0000256" key="1">
    <source>
        <dbReference type="ARBA" id="ARBA00022574"/>
    </source>
</evidence>
<dbReference type="InterPro" id="IPR036388">
    <property type="entry name" value="WH-like_DNA-bd_sf"/>
</dbReference>
<accession>A0A951PA82</accession>
<name>A0A951PA82_9CYAN</name>
<reference evidence="6" key="1">
    <citation type="submission" date="2021-05" db="EMBL/GenBank/DDBJ databases">
        <authorList>
            <person name="Pietrasiak N."/>
            <person name="Ward R."/>
            <person name="Stajich J.E."/>
            <person name="Kurbessoian T."/>
        </authorList>
    </citation>
    <scope>NUCLEOTIDE SEQUENCE</scope>
    <source>
        <strain evidence="6">GSE-TBD4-15B</strain>
    </source>
</reference>
<dbReference type="AlphaFoldDB" id="A0A951PA82"/>
<gene>
    <name evidence="6" type="ORF">KME07_08165</name>
</gene>
<evidence type="ECO:0000313" key="6">
    <source>
        <dbReference type="EMBL" id="MBW4465400.1"/>
    </source>
</evidence>
<keyword evidence="2" id="KW-0053">Apoptosis</keyword>
<dbReference type="SUPFAM" id="SSF50494">
    <property type="entry name" value="Trypsin-like serine proteases"/>
    <property type="match status" value="1"/>
</dbReference>
<dbReference type="InterPro" id="IPR041452">
    <property type="entry name" value="APAF1_C"/>
</dbReference>
<dbReference type="PANTHER" id="PTHR22845">
    <property type="entry name" value="APOPTOTIC PROTEASE-ACTIVATING FACTOR 1"/>
    <property type="match status" value="1"/>
</dbReference>
<dbReference type="GO" id="GO:0005829">
    <property type="term" value="C:cytosol"/>
    <property type="evidence" value="ECO:0007669"/>
    <property type="project" value="UniProtKB-ARBA"/>
</dbReference>
<protein>
    <submittedName>
        <fullName evidence="6">Trypsin-like peptidase domain-containing protein</fullName>
    </submittedName>
</protein>
<dbReference type="GO" id="GO:0043531">
    <property type="term" value="F:ADP binding"/>
    <property type="evidence" value="ECO:0007669"/>
    <property type="project" value="InterPro"/>
</dbReference>
<dbReference type="InterPro" id="IPR009003">
    <property type="entry name" value="Peptidase_S1_PA"/>
</dbReference>
<feature type="domain" description="APAF-1 helical" evidence="5">
    <location>
        <begin position="624"/>
        <end position="674"/>
    </location>
</feature>
<feature type="non-terminal residue" evidence="6">
    <location>
        <position position="1006"/>
    </location>
</feature>
<dbReference type="Gene3D" id="1.10.10.10">
    <property type="entry name" value="Winged helix-like DNA-binding domain superfamily/Winged helix DNA-binding domain"/>
    <property type="match status" value="1"/>
</dbReference>
<evidence type="ECO:0000313" key="7">
    <source>
        <dbReference type="Proteomes" id="UP000707356"/>
    </source>
</evidence>
<dbReference type="PANTHER" id="PTHR22845:SF5">
    <property type="entry name" value="APOPTOTIC PROTEASE-ACTIVATING FACTOR 1"/>
    <property type="match status" value="1"/>
</dbReference>
<keyword evidence="1" id="KW-0853">WD repeat</keyword>
<feature type="domain" description="NB-ARC" evidence="4">
    <location>
        <begin position="283"/>
        <end position="434"/>
    </location>
</feature>
<dbReference type="Pfam" id="PF13365">
    <property type="entry name" value="Trypsin_2"/>
    <property type="match status" value="1"/>
</dbReference>
<proteinExistence type="predicted"/>
<dbReference type="EMBL" id="JAHHHV010000042">
    <property type="protein sequence ID" value="MBW4465400.1"/>
    <property type="molecule type" value="Genomic_DNA"/>
</dbReference>
<keyword evidence="3" id="KW-0677">Repeat</keyword>
<sequence length="1006" mass="111180">MVQRLDELLQACTVKITVPGQGWGTGFLVAPGLILTCAHVVKNLRPDAAAECWQQQEGFAEATVVQFLPELDLALLQFAPPIADLPCVYLDAELEPGHELYFFGYPDQDFDNGCPVTGSCEGLTGDLPPLIKFKQAQVRPGMSGSALLNLETGKVCGMVKFTRDRSIDLGGGAISAQVIFQQFPELRALQQQFHQQDQRWKLLIPTLPDTHTINQIQTGADNNGDNVAGDKLGGDKVTGDQIAGDKLTVNIYTNGTNAVPAPPKFGIPMPRVRLPENFVPRPDALNAVKQKLLSADGRTLVVSAISGLGGLGKSVLATALVLDAEVQARFVDGILWVTLGQNPDLQTLLGDWIRELDKSREAFSANTLESASRYLDSLLAEKRMLLVVDDVWNAAHADWFRVGGAGCRVLVTTREAQIEGADNYPLDLMSEAEAIDLVRQKLEQQWSEAQEAEVKAFAKLLGYLPLALDLAANQVRDGLSWADLRTEFEAERRAVALEVLDSSEAWDLLDEKEQRRYSLRACFNLSLKRLQPKQLQQFAWLGVLPEDVSLKASVAAVLWDVPLLQAKKGLIDLRRRSFLTDGVASSEGELTYRVHDLMHDMARGLITASASPEAGALQGLGCTLAQAHRQFLERYREHAVDHCWNRLPNDGYIHRYLTWHMEQADWADQIHALMAMSDERRRNAWFEACDRIGQPSIFVEDVARGWKLAEQVYESENSKAIVLQCRYALMQATLNSLIGNLPIGVMAEFVKDNFWTVEQAWAYVEQMQDEQKIAEAIRALAPYLSKSLFQVAVGKAKAIQDEDSRARVLSELAKLDGAYFAEALEAARSMQDEDSRARVLSELAKLDGAYFAEALEAARAMQSGRVRVLSELAKLDGAYFAEALEAARSMQSEYSRADVLSELAKLDGADFSALLEAARSMQDEYMRARVLSDLAKLDGAYFAEALEAARSMQDEYMRARVLSDLAKLDGAYFAEALEAARSMQSEYSRADVLSELAKLDGADFSA</sequence>
<dbReference type="Proteomes" id="UP000707356">
    <property type="component" value="Unassembled WGS sequence"/>
</dbReference>
<dbReference type="InterPro" id="IPR011990">
    <property type="entry name" value="TPR-like_helical_dom_sf"/>
</dbReference>
<comment type="caution">
    <text evidence="6">The sequence shown here is derived from an EMBL/GenBank/DDBJ whole genome shotgun (WGS) entry which is preliminary data.</text>
</comment>
<organism evidence="6 7">
    <name type="scientific">Pegethrix bostrychoides GSE-TBD4-15B</name>
    <dbReference type="NCBI Taxonomy" id="2839662"/>
    <lineage>
        <taxon>Bacteria</taxon>
        <taxon>Bacillati</taxon>
        <taxon>Cyanobacteriota</taxon>
        <taxon>Cyanophyceae</taxon>
        <taxon>Oculatellales</taxon>
        <taxon>Oculatellaceae</taxon>
        <taxon>Pegethrix</taxon>
    </lineage>
</organism>
<evidence type="ECO:0000256" key="3">
    <source>
        <dbReference type="ARBA" id="ARBA00022737"/>
    </source>
</evidence>
<dbReference type="Gene3D" id="3.40.50.300">
    <property type="entry name" value="P-loop containing nucleotide triphosphate hydrolases"/>
    <property type="match status" value="1"/>
</dbReference>
<evidence type="ECO:0000259" key="5">
    <source>
        <dbReference type="Pfam" id="PF17908"/>
    </source>
</evidence>
<evidence type="ECO:0000256" key="2">
    <source>
        <dbReference type="ARBA" id="ARBA00022703"/>
    </source>
</evidence>
<dbReference type="InterPro" id="IPR043504">
    <property type="entry name" value="Peptidase_S1_PA_chymotrypsin"/>
</dbReference>
<dbReference type="Pfam" id="PF00931">
    <property type="entry name" value="NB-ARC"/>
    <property type="match status" value="1"/>
</dbReference>
<dbReference type="Pfam" id="PF17908">
    <property type="entry name" value="APAF1_C"/>
    <property type="match status" value="1"/>
</dbReference>
<dbReference type="Gene3D" id="1.25.40.10">
    <property type="entry name" value="Tetratricopeptide repeat domain"/>
    <property type="match status" value="2"/>
</dbReference>
<evidence type="ECO:0000259" key="4">
    <source>
        <dbReference type="Pfam" id="PF00931"/>
    </source>
</evidence>
<dbReference type="PRINTS" id="PR00364">
    <property type="entry name" value="DISEASERSIST"/>
</dbReference>